<dbReference type="SMART" id="SM00448">
    <property type="entry name" value="REC"/>
    <property type="match status" value="1"/>
</dbReference>
<dbReference type="RefSeq" id="WP_097279962.1">
    <property type="nucleotide sequence ID" value="NZ_OCNJ01000006.1"/>
</dbReference>
<dbReference type="InterPro" id="IPR050595">
    <property type="entry name" value="Bact_response_regulator"/>
</dbReference>
<evidence type="ECO:0000313" key="5">
    <source>
        <dbReference type="Proteomes" id="UP000219621"/>
    </source>
</evidence>
<dbReference type="Gene3D" id="3.40.50.2300">
    <property type="match status" value="1"/>
</dbReference>
<keyword evidence="5" id="KW-1185">Reference proteome</keyword>
<feature type="domain" description="Response regulatory" evidence="3">
    <location>
        <begin position="3"/>
        <end position="118"/>
    </location>
</feature>
<dbReference type="PANTHER" id="PTHR44591:SF3">
    <property type="entry name" value="RESPONSE REGULATORY DOMAIN-CONTAINING PROTEIN"/>
    <property type="match status" value="1"/>
</dbReference>
<dbReference type="Proteomes" id="UP000219621">
    <property type="component" value="Unassembled WGS sequence"/>
</dbReference>
<dbReference type="InterPro" id="IPR001789">
    <property type="entry name" value="Sig_transdc_resp-reg_receiver"/>
</dbReference>
<evidence type="ECO:0000256" key="2">
    <source>
        <dbReference type="PROSITE-ProRule" id="PRU00169"/>
    </source>
</evidence>
<proteinExistence type="predicted"/>
<evidence type="ECO:0000313" key="4">
    <source>
        <dbReference type="EMBL" id="SOD96993.1"/>
    </source>
</evidence>
<organism evidence="4 5">
    <name type="scientific">Caenispirillum bisanense</name>
    <dbReference type="NCBI Taxonomy" id="414052"/>
    <lineage>
        <taxon>Bacteria</taxon>
        <taxon>Pseudomonadati</taxon>
        <taxon>Pseudomonadota</taxon>
        <taxon>Alphaproteobacteria</taxon>
        <taxon>Rhodospirillales</taxon>
        <taxon>Novispirillaceae</taxon>
        <taxon>Caenispirillum</taxon>
    </lineage>
</organism>
<accession>A0A286GN74</accession>
<dbReference type="CDD" id="cd00156">
    <property type="entry name" value="REC"/>
    <property type="match status" value="1"/>
</dbReference>
<dbReference type="GO" id="GO:0000160">
    <property type="term" value="P:phosphorelay signal transduction system"/>
    <property type="evidence" value="ECO:0007669"/>
    <property type="project" value="InterPro"/>
</dbReference>
<dbReference type="InterPro" id="IPR011006">
    <property type="entry name" value="CheY-like_superfamily"/>
</dbReference>
<reference evidence="4 5" key="1">
    <citation type="submission" date="2017-09" db="EMBL/GenBank/DDBJ databases">
        <authorList>
            <person name="Ehlers B."/>
            <person name="Leendertz F.H."/>
        </authorList>
    </citation>
    <scope>NUCLEOTIDE SEQUENCE [LARGE SCALE GENOMIC DNA]</scope>
    <source>
        <strain evidence="4 5">USBA 140</strain>
    </source>
</reference>
<feature type="modified residue" description="4-aspartylphosphate" evidence="2">
    <location>
        <position position="54"/>
    </location>
</feature>
<dbReference type="Pfam" id="PF00072">
    <property type="entry name" value="Response_reg"/>
    <property type="match status" value="1"/>
</dbReference>
<gene>
    <name evidence="4" type="ORF">SAMN05421508_106198</name>
</gene>
<sequence length="122" mass="12843">MTTILIVDDSRVARLSLRRLVLKLVPDAEIIEAASADEAAAAVDGVSVDRALIDFNMPGRNGLELAEQLAAEHAEIRMAMVTANIQDAVAGRAEALGMSFIAKPPREEDMQGFLLGAGQGAA</sequence>
<dbReference type="PANTHER" id="PTHR44591">
    <property type="entry name" value="STRESS RESPONSE REGULATOR PROTEIN 1"/>
    <property type="match status" value="1"/>
</dbReference>
<dbReference type="AlphaFoldDB" id="A0A286GN74"/>
<dbReference type="OrthoDB" id="7569831at2"/>
<protein>
    <submittedName>
        <fullName evidence="4">Response regulator receiver domain-containing protein</fullName>
    </submittedName>
</protein>
<dbReference type="SUPFAM" id="SSF52172">
    <property type="entry name" value="CheY-like"/>
    <property type="match status" value="1"/>
</dbReference>
<evidence type="ECO:0000259" key="3">
    <source>
        <dbReference type="PROSITE" id="PS50110"/>
    </source>
</evidence>
<name>A0A286GN74_9PROT</name>
<dbReference type="PROSITE" id="PS50110">
    <property type="entry name" value="RESPONSE_REGULATORY"/>
    <property type="match status" value="1"/>
</dbReference>
<evidence type="ECO:0000256" key="1">
    <source>
        <dbReference type="ARBA" id="ARBA00022553"/>
    </source>
</evidence>
<dbReference type="EMBL" id="OCNJ01000006">
    <property type="protein sequence ID" value="SOD96993.1"/>
    <property type="molecule type" value="Genomic_DNA"/>
</dbReference>
<keyword evidence="1 2" id="KW-0597">Phosphoprotein</keyword>